<keyword evidence="1" id="KW-0378">Hydrolase</keyword>
<evidence type="ECO:0000259" key="3">
    <source>
        <dbReference type="Pfam" id="PF00326"/>
    </source>
</evidence>
<comment type="caution">
    <text evidence="4">The sequence shown here is derived from an EMBL/GenBank/DDBJ whole genome shotgun (WGS) entry which is preliminary data.</text>
</comment>
<dbReference type="Proteomes" id="UP000524450">
    <property type="component" value="Unassembled WGS sequence"/>
</dbReference>
<evidence type="ECO:0000256" key="2">
    <source>
        <dbReference type="ARBA" id="ARBA00022825"/>
    </source>
</evidence>
<dbReference type="InterPro" id="IPR011659">
    <property type="entry name" value="WD40"/>
</dbReference>
<proteinExistence type="predicted"/>
<feature type="domain" description="Peptidase S9 prolyl oligopeptidase catalytic" evidence="3">
    <location>
        <begin position="404"/>
        <end position="573"/>
    </location>
</feature>
<dbReference type="AlphaFoldDB" id="A0A840G0Y8"/>
<dbReference type="SUPFAM" id="SSF53474">
    <property type="entry name" value="alpha/beta-Hydrolases"/>
    <property type="match status" value="1"/>
</dbReference>
<dbReference type="GO" id="GO:0006508">
    <property type="term" value="P:proteolysis"/>
    <property type="evidence" value="ECO:0007669"/>
    <property type="project" value="InterPro"/>
</dbReference>
<evidence type="ECO:0000313" key="4">
    <source>
        <dbReference type="EMBL" id="MBB4224957.1"/>
    </source>
</evidence>
<dbReference type="InterPro" id="IPR029058">
    <property type="entry name" value="AB_hydrolase_fold"/>
</dbReference>
<dbReference type="RefSeq" id="WP_184641806.1">
    <property type="nucleotide sequence ID" value="NZ_JACIFZ010000009.1"/>
</dbReference>
<organism evidence="4 5">
    <name type="scientific">Variovorax guangxiensis</name>
    <dbReference type="NCBI Taxonomy" id="1775474"/>
    <lineage>
        <taxon>Bacteria</taxon>
        <taxon>Pseudomonadati</taxon>
        <taxon>Pseudomonadota</taxon>
        <taxon>Betaproteobacteria</taxon>
        <taxon>Burkholderiales</taxon>
        <taxon>Comamonadaceae</taxon>
        <taxon>Variovorax</taxon>
    </lineage>
</organism>
<gene>
    <name evidence="4" type="ORF">GGD71_005766</name>
</gene>
<dbReference type="InterPro" id="IPR011042">
    <property type="entry name" value="6-blade_b-propeller_TolB-like"/>
</dbReference>
<dbReference type="Gene3D" id="3.40.50.1820">
    <property type="entry name" value="alpha/beta hydrolase"/>
    <property type="match status" value="1"/>
</dbReference>
<dbReference type="GO" id="GO:0004252">
    <property type="term" value="F:serine-type endopeptidase activity"/>
    <property type="evidence" value="ECO:0007669"/>
    <property type="project" value="TreeGrafter"/>
</dbReference>
<dbReference type="Gene3D" id="2.120.10.30">
    <property type="entry name" value="TolB, C-terminal domain"/>
    <property type="match status" value="1"/>
</dbReference>
<reference evidence="4 5" key="1">
    <citation type="submission" date="2020-08" db="EMBL/GenBank/DDBJ databases">
        <title>Genomic Encyclopedia of Type Strains, Phase IV (KMG-V): Genome sequencing to study the core and pangenomes of soil and plant-associated prokaryotes.</title>
        <authorList>
            <person name="Whitman W."/>
        </authorList>
    </citation>
    <scope>NUCLEOTIDE SEQUENCE [LARGE SCALE GENOMIC DNA]</scope>
    <source>
        <strain evidence="4 5">34/80</strain>
    </source>
</reference>
<name>A0A840G0Y8_9BURK</name>
<dbReference type="Pfam" id="PF07676">
    <property type="entry name" value="PD40"/>
    <property type="match status" value="1"/>
</dbReference>
<sequence length="573" mass="63096">MNESLKGGRRLAVRDVVDLFSFHETHGSCFAFSPDGTKLAFCVQRPLTSASHYADMFLAGIARSTLYTVDLGSFKLSKIDAEEDCFAPAWSPCGNYLAYGAATPDAIFLAFMDIRTQEQFKIPGCSLQLSGMRPYEWIGNGLLASVVVPDGAPSWLFGLDSLGSRKAAAAWQALNVRGRTTSSTLESPPDKNPTIPTAAAAHEFAVYDVRNMVDCSLLDHEENPKLFDFRWRFETSYQAGLERGRLVASRTLPDSEVVAVHEASGQALFLVEDGLGSRLVLCDDTKSSENEIFRVNVHLQGIQPGTVHDLEYADEGGKPRRVRLLLPPNHDESKPAPAVLWVYPGASPGRRPRPMYKLHEPSQFNLQLLAARGYVVIEPAMPLPNGDTPLDMAALIAAQARSAIDISVRSGLVDQERVHVAGHSSGGWAAMSLMTTTDMFKSGIALAGISNLISYHGGCDPRMRYESPSTHGFGLAEMCERIFRLGGPPWTDTERYIRNSPIFSVDRMKAPLMIVQGDQDYVPISQGEEMFSALSRLGRKTRFIRYWGEGHVLGKAANIEDLWNNIGEWLDEH</sequence>
<keyword evidence="2" id="KW-0645">Protease</keyword>
<keyword evidence="2" id="KW-0720">Serine protease</keyword>
<protein>
    <submittedName>
        <fullName evidence="4">Acetyl esterase/lipase</fullName>
    </submittedName>
</protein>
<dbReference type="EMBL" id="JACIFZ010000009">
    <property type="protein sequence ID" value="MBB4224957.1"/>
    <property type="molecule type" value="Genomic_DNA"/>
</dbReference>
<evidence type="ECO:0000313" key="5">
    <source>
        <dbReference type="Proteomes" id="UP000524450"/>
    </source>
</evidence>
<accession>A0A840G0Y8</accession>
<dbReference type="InterPro" id="IPR001375">
    <property type="entry name" value="Peptidase_S9_cat"/>
</dbReference>
<dbReference type="SUPFAM" id="SSF82171">
    <property type="entry name" value="DPP6 N-terminal domain-like"/>
    <property type="match status" value="1"/>
</dbReference>
<dbReference type="PANTHER" id="PTHR42776">
    <property type="entry name" value="SERINE PEPTIDASE S9 FAMILY MEMBER"/>
    <property type="match status" value="1"/>
</dbReference>
<evidence type="ECO:0000256" key="1">
    <source>
        <dbReference type="ARBA" id="ARBA00022801"/>
    </source>
</evidence>
<dbReference type="PANTHER" id="PTHR42776:SF27">
    <property type="entry name" value="DIPEPTIDYL PEPTIDASE FAMILY MEMBER 6"/>
    <property type="match status" value="1"/>
</dbReference>
<dbReference type="Pfam" id="PF00326">
    <property type="entry name" value="Peptidase_S9"/>
    <property type="match status" value="1"/>
</dbReference>